<feature type="transmembrane region" description="Helical" evidence="1">
    <location>
        <begin position="35"/>
        <end position="53"/>
    </location>
</feature>
<evidence type="ECO:0000313" key="3">
    <source>
        <dbReference type="Proteomes" id="UP001575622"/>
    </source>
</evidence>
<keyword evidence="1" id="KW-0812">Transmembrane</keyword>
<gene>
    <name evidence="2" type="ORF">ACEU3E_13075</name>
</gene>
<protein>
    <recommendedName>
        <fullName evidence="4">YlaH-like protein</fullName>
    </recommendedName>
</protein>
<keyword evidence="1" id="KW-0472">Membrane</keyword>
<dbReference type="EMBL" id="JBHDLN010000005">
    <property type="protein sequence ID" value="MFB0843108.1"/>
    <property type="molecule type" value="Genomic_DNA"/>
</dbReference>
<evidence type="ECO:0000256" key="1">
    <source>
        <dbReference type="SAM" id="Phobius"/>
    </source>
</evidence>
<dbReference type="Proteomes" id="UP001575622">
    <property type="component" value="Unassembled WGS sequence"/>
</dbReference>
<feature type="transmembrane region" description="Helical" evidence="1">
    <location>
        <begin position="6"/>
        <end position="28"/>
    </location>
</feature>
<keyword evidence="1" id="KW-1133">Transmembrane helix</keyword>
<evidence type="ECO:0000313" key="2">
    <source>
        <dbReference type="EMBL" id="MFB0843108.1"/>
    </source>
</evidence>
<accession>A0ABV4UZ53</accession>
<keyword evidence="3" id="KW-1185">Reference proteome</keyword>
<reference evidence="2 3" key="1">
    <citation type="submission" date="2024-09" db="EMBL/GenBank/DDBJ databases">
        <authorList>
            <person name="Makale K.P.P."/>
            <person name="Makhzoum A."/>
            <person name="Rantong G."/>
            <person name="Rahube T.O."/>
        </authorList>
    </citation>
    <scope>NUCLEOTIDE SEQUENCE [LARGE SCALE GENOMIC DNA]</scope>
    <source>
        <strain evidence="2 3">KM_D13</strain>
    </source>
</reference>
<evidence type="ECO:0008006" key="4">
    <source>
        <dbReference type="Google" id="ProtNLM"/>
    </source>
</evidence>
<feature type="transmembrane region" description="Helical" evidence="1">
    <location>
        <begin position="59"/>
        <end position="77"/>
    </location>
</feature>
<dbReference type="RefSeq" id="WP_373951524.1">
    <property type="nucleotide sequence ID" value="NZ_JBHDLN010000005.1"/>
</dbReference>
<name>A0ABV4UZ53_9BACL</name>
<organism evidence="2 3">
    <name type="scientific">Paenibacillus oleatilyticus</name>
    <dbReference type="NCBI Taxonomy" id="2594886"/>
    <lineage>
        <taxon>Bacteria</taxon>
        <taxon>Bacillati</taxon>
        <taxon>Bacillota</taxon>
        <taxon>Bacilli</taxon>
        <taxon>Bacillales</taxon>
        <taxon>Paenibacillaceae</taxon>
        <taxon>Paenibacillus</taxon>
    </lineage>
</organism>
<comment type="caution">
    <text evidence="2">The sequence shown here is derived from an EMBL/GenBank/DDBJ whole genome shotgun (WGS) entry which is preliminary data.</text>
</comment>
<proteinExistence type="predicted"/>
<sequence length="85" mass="9433">MILSVTAIMLCLMLGYAILGLLVLKFLLKRFSVNVPYIVASFILMGILLFQQVYQGRVIMGSIFIMVLIAAFVLDMVSKQSKKSG</sequence>